<gene>
    <name evidence="1" type="ORF">TGDOM2_314695</name>
</gene>
<reference evidence="1 2" key="1">
    <citation type="submission" date="2014-02" db="EMBL/GenBank/DDBJ databases">
        <authorList>
            <person name="Sibley D."/>
            <person name="Venepally P."/>
            <person name="Karamycheva S."/>
            <person name="Hadjithomas M."/>
            <person name="Khan A."/>
            <person name="Brunk B."/>
            <person name="Roos D."/>
            <person name="Caler E."/>
            <person name="Lorenzi H."/>
        </authorList>
    </citation>
    <scope>NUCLEOTIDE SEQUENCE [LARGE SCALE GENOMIC DNA]</scope>
    <source>
        <strain evidence="1 2">GAB2-2007-GAL-DOM2</strain>
    </source>
</reference>
<dbReference type="VEuPathDB" id="ToxoDB:TGDOM2_314695"/>
<dbReference type="AlphaFoldDB" id="A0A086JY26"/>
<dbReference type="OrthoDB" id="10423698at2759"/>
<evidence type="ECO:0000313" key="1">
    <source>
        <dbReference type="EMBL" id="KFG37044.1"/>
    </source>
</evidence>
<name>A0A086JY26_TOXGO</name>
<protein>
    <submittedName>
        <fullName evidence="1">Uncharacterized protein</fullName>
    </submittedName>
</protein>
<sequence>MAKGLQTRIHVRCKDLLLYSFPKRCDAATVRVVNARYARFFVQEERRIIWQMSLVGSLCYRGTAMQLRIVLFIAFNMSANMSGGYRLRLSPSCENRKLWSLIRKWVCLCTSSRLLSSIHAVLMREAVIHQPSPRRSGRTVL</sequence>
<organism evidence="1 2">
    <name type="scientific">Toxoplasma gondii GAB2-2007-GAL-DOM2</name>
    <dbReference type="NCBI Taxonomy" id="1130820"/>
    <lineage>
        <taxon>Eukaryota</taxon>
        <taxon>Sar</taxon>
        <taxon>Alveolata</taxon>
        <taxon>Apicomplexa</taxon>
        <taxon>Conoidasida</taxon>
        <taxon>Coccidia</taxon>
        <taxon>Eucoccidiorida</taxon>
        <taxon>Eimeriorina</taxon>
        <taxon>Sarcocystidae</taxon>
        <taxon>Toxoplasma</taxon>
    </lineage>
</organism>
<dbReference type="Proteomes" id="UP000028837">
    <property type="component" value="Unassembled WGS sequence"/>
</dbReference>
<proteinExistence type="predicted"/>
<dbReference type="EMBL" id="AHZU02001049">
    <property type="protein sequence ID" value="KFG37044.1"/>
    <property type="molecule type" value="Genomic_DNA"/>
</dbReference>
<comment type="caution">
    <text evidence="1">The sequence shown here is derived from an EMBL/GenBank/DDBJ whole genome shotgun (WGS) entry which is preliminary data.</text>
</comment>
<accession>A0A086JY26</accession>
<evidence type="ECO:0000313" key="2">
    <source>
        <dbReference type="Proteomes" id="UP000028837"/>
    </source>
</evidence>